<dbReference type="EMBL" id="OW240916">
    <property type="protein sequence ID" value="CAH2295763.1"/>
    <property type="molecule type" value="Genomic_DNA"/>
</dbReference>
<evidence type="ECO:0000313" key="2">
    <source>
        <dbReference type="EMBL" id="CAH2295763.1"/>
    </source>
</evidence>
<accession>A0AAD1SAP5</accession>
<dbReference type="Proteomes" id="UP001295444">
    <property type="component" value="Chromosome 05"/>
</dbReference>
<name>A0AAD1SAP5_PELCU</name>
<evidence type="ECO:0000256" key="1">
    <source>
        <dbReference type="SAM" id="MobiDB-lite"/>
    </source>
</evidence>
<evidence type="ECO:0000313" key="3">
    <source>
        <dbReference type="Proteomes" id="UP001295444"/>
    </source>
</evidence>
<feature type="region of interest" description="Disordered" evidence="1">
    <location>
        <begin position="1"/>
        <end position="43"/>
    </location>
</feature>
<proteinExistence type="predicted"/>
<organism evidence="2 3">
    <name type="scientific">Pelobates cultripes</name>
    <name type="common">Western spadefoot toad</name>
    <dbReference type="NCBI Taxonomy" id="61616"/>
    <lineage>
        <taxon>Eukaryota</taxon>
        <taxon>Metazoa</taxon>
        <taxon>Chordata</taxon>
        <taxon>Craniata</taxon>
        <taxon>Vertebrata</taxon>
        <taxon>Euteleostomi</taxon>
        <taxon>Amphibia</taxon>
        <taxon>Batrachia</taxon>
        <taxon>Anura</taxon>
        <taxon>Pelobatoidea</taxon>
        <taxon>Pelobatidae</taxon>
        <taxon>Pelobates</taxon>
    </lineage>
</organism>
<reference evidence="2" key="1">
    <citation type="submission" date="2022-03" db="EMBL/GenBank/DDBJ databases">
        <authorList>
            <person name="Alioto T."/>
            <person name="Alioto T."/>
            <person name="Gomez Garrido J."/>
        </authorList>
    </citation>
    <scope>NUCLEOTIDE SEQUENCE</scope>
</reference>
<sequence>MAETADPQSSSSEEEALDAPDPIQQTADPLSTLGDLGTSDTKGDIQKNLRTMFRKDIEVLQEEVTTVTDRVRATEEDITSIAPCQQVKGEKLQHLQSLHQTLEARMDGLDDGRRCTNIKIRGIAESIDDT</sequence>
<keyword evidence="3" id="KW-1185">Reference proteome</keyword>
<feature type="compositionally biased region" description="Polar residues" evidence="1">
    <location>
        <begin position="1"/>
        <end position="11"/>
    </location>
</feature>
<gene>
    <name evidence="2" type="ORF">PECUL_23A021182</name>
</gene>
<dbReference type="AlphaFoldDB" id="A0AAD1SAP5"/>
<protein>
    <submittedName>
        <fullName evidence="2">Uncharacterized protein</fullName>
    </submittedName>
</protein>